<proteinExistence type="predicted"/>
<organism evidence="1 2">
    <name type="scientific">Camellia lanceoleosa</name>
    <dbReference type="NCBI Taxonomy" id="1840588"/>
    <lineage>
        <taxon>Eukaryota</taxon>
        <taxon>Viridiplantae</taxon>
        <taxon>Streptophyta</taxon>
        <taxon>Embryophyta</taxon>
        <taxon>Tracheophyta</taxon>
        <taxon>Spermatophyta</taxon>
        <taxon>Magnoliopsida</taxon>
        <taxon>eudicotyledons</taxon>
        <taxon>Gunneridae</taxon>
        <taxon>Pentapetalae</taxon>
        <taxon>asterids</taxon>
        <taxon>Ericales</taxon>
        <taxon>Theaceae</taxon>
        <taxon>Camellia</taxon>
    </lineage>
</organism>
<protein>
    <submittedName>
        <fullName evidence="1">Leucine-rich repeat receptor-like protein kinase</fullName>
    </submittedName>
</protein>
<name>A0ACC0FHH1_9ERIC</name>
<gene>
    <name evidence="1" type="ORF">LOK49_LG13G02372</name>
</gene>
<reference evidence="1 2" key="1">
    <citation type="journal article" date="2022" name="Plant J.">
        <title>Chromosome-level genome of Camellia lanceoleosa provides a valuable resource for understanding genome evolution and self-incompatibility.</title>
        <authorList>
            <person name="Gong W."/>
            <person name="Xiao S."/>
            <person name="Wang L."/>
            <person name="Liao Z."/>
            <person name="Chang Y."/>
            <person name="Mo W."/>
            <person name="Hu G."/>
            <person name="Li W."/>
            <person name="Zhao G."/>
            <person name="Zhu H."/>
            <person name="Hu X."/>
            <person name="Ji K."/>
            <person name="Xiang X."/>
            <person name="Song Q."/>
            <person name="Yuan D."/>
            <person name="Jin S."/>
            <person name="Zhang L."/>
        </authorList>
    </citation>
    <scope>NUCLEOTIDE SEQUENCE [LARGE SCALE GENOMIC DNA]</scope>
    <source>
        <strain evidence="1">SQ_2022a</strain>
    </source>
</reference>
<dbReference type="Proteomes" id="UP001060215">
    <property type="component" value="Chromosome 14"/>
</dbReference>
<dbReference type="EMBL" id="CM045771">
    <property type="protein sequence ID" value="KAI7988197.1"/>
    <property type="molecule type" value="Genomic_DNA"/>
</dbReference>
<sequence>MPELQMLNFARNNFFGDLPESFGSDNLENLDLSENSFSGRIPVSFGKLSELMQLKLSKNKLSGDIPEELSLCKKLVSLDLSHNQLSGLIPSSLSEMPVLGQVDLSVNQLSGEIPKSLGEVESLVQVNISHNHFHGHLPSTGAFLAINTSAIAGNNLCGGDTTAGLPPCKEKRFGAQEGGKWRWSLGNAILRFQVLKINKMDDILSSMRDENVISRGRRGVSYKGKSNTTNMQFVMKEMSEINSVPTGFWTELGKLRHENIARVIAMIRSKSVGFLVFEYIEGKSLNEVFQGLSWERRRKIALGIAKALRYLHCHRSQSLMVSELSPEKIIVDGKDEPHLRLSLPGRTCMDSKSFISSAYVAPETRETKDITEKSDTYGFGLILIELLTGKGPSDTAIGGTHETIVEWARYCYSDCHLDTWVDPTIKEHGSNNHNEIVEIMNLALHCTASDPMARPCASDVVKTLESVIRPSSCVLGLKCSSTI</sequence>
<evidence type="ECO:0000313" key="2">
    <source>
        <dbReference type="Proteomes" id="UP001060215"/>
    </source>
</evidence>
<evidence type="ECO:0000313" key="1">
    <source>
        <dbReference type="EMBL" id="KAI7988197.1"/>
    </source>
</evidence>
<accession>A0ACC0FHH1</accession>
<comment type="caution">
    <text evidence="1">The sequence shown here is derived from an EMBL/GenBank/DDBJ whole genome shotgun (WGS) entry which is preliminary data.</text>
</comment>
<keyword evidence="2" id="KW-1185">Reference proteome</keyword>